<dbReference type="InterPro" id="IPR036866">
    <property type="entry name" value="RibonucZ/Hydroxyglut_hydro"/>
</dbReference>
<evidence type="ECO:0000256" key="1">
    <source>
        <dbReference type="ARBA" id="ARBA00001947"/>
    </source>
</evidence>
<keyword evidence="3" id="KW-0378">Hydrolase</keyword>
<evidence type="ECO:0000313" key="14">
    <source>
        <dbReference type="Proteomes" id="UP001156645"/>
    </source>
</evidence>
<evidence type="ECO:0000256" key="4">
    <source>
        <dbReference type="ARBA" id="ARBA00022833"/>
    </source>
</evidence>
<evidence type="ECO:0000256" key="6">
    <source>
        <dbReference type="ARBA" id="ARBA00066568"/>
    </source>
</evidence>
<dbReference type="Pfam" id="PF14864">
    <property type="entry name" value="Alkyl_sulf_C"/>
    <property type="match status" value="1"/>
</dbReference>
<dbReference type="GO" id="GO:0046983">
    <property type="term" value="F:protein dimerization activity"/>
    <property type="evidence" value="ECO:0007669"/>
    <property type="project" value="InterPro"/>
</dbReference>
<evidence type="ECO:0000313" key="12">
    <source>
        <dbReference type="EMBL" id="SDD59358.1"/>
    </source>
</evidence>
<dbReference type="InterPro" id="IPR029228">
    <property type="entry name" value="Alkyl_sulf_dimr"/>
</dbReference>
<dbReference type="InterPro" id="IPR052195">
    <property type="entry name" value="Bact_Alkyl/Aryl-Sulfatase"/>
</dbReference>
<comment type="cofactor">
    <cofactor evidence="1">
        <name>Zn(2+)</name>
        <dbReference type="ChEBI" id="CHEBI:29105"/>
    </cofactor>
</comment>
<dbReference type="EMBL" id="FNAL01000004">
    <property type="protein sequence ID" value="SDD59358.1"/>
    <property type="molecule type" value="Genomic_DNA"/>
</dbReference>
<evidence type="ECO:0000256" key="3">
    <source>
        <dbReference type="ARBA" id="ARBA00022801"/>
    </source>
</evidence>
<feature type="signal peptide" evidence="9">
    <location>
        <begin position="1"/>
        <end position="21"/>
    </location>
</feature>
<dbReference type="GO" id="GO:0018909">
    <property type="term" value="P:dodecyl sulfate metabolic process"/>
    <property type="evidence" value="ECO:0007669"/>
    <property type="project" value="InterPro"/>
</dbReference>
<evidence type="ECO:0000256" key="2">
    <source>
        <dbReference type="ARBA" id="ARBA00022723"/>
    </source>
</evidence>
<evidence type="ECO:0000256" key="8">
    <source>
        <dbReference type="ARBA" id="ARBA00075789"/>
    </source>
</evidence>
<comment type="similarity">
    <text evidence="5">Belongs to the metallo-beta-lactamase superfamily. Type III sulfatase family.</text>
</comment>
<protein>
    <recommendedName>
        <fullName evidence="7">Linear primary-alkylsulfatase</fullName>
        <ecNumber evidence="6">3.1.6.21</ecNumber>
    </recommendedName>
    <alternativeName>
        <fullName evidence="8">Type III linear primary-alkylsulfatase</fullName>
    </alternativeName>
</protein>
<organism evidence="12 13">
    <name type="scientific">Psychrobacter pacificensis</name>
    <dbReference type="NCBI Taxonomy" id="112002"/>
    <lineage>
        <taxon>Bacteria</taxon>
        <taxon>Pseudomonadati</taxon>
        <taxon>Pseudomonadota</taxon>
        <taxon>Gammaproteobacteria</taxon>
        <taxon>Moraxellales</taxon>
        <taxon>Moraxellaceae</taxon>
        <taxon>Psychrobacter</taxon>
    </lineage>
</organism>
<dbReference type="InterPro" id="IPR038536">
    <property type="entry name" value="Alkyl/aryl-sulf_dimr_sf"/>
</dbReference>
<dbReference type="Pfam" id="PF00753">
    <property type="entry name" value="Lactamase_B"/>
    <property type="match status" value="1"/>
</dbReference>
<dbReference type="FunFam" id="3.60.15.30:FF:000001">
    <property type="entry name" value="Alkyl/aryl-sulfatase BDS1"/>
    <property type="match status" value="1"/>
</dbReference>
<evidence type="ECO:0000313" key="13">
    <source>
        <dbReference type="Proteomes" id="UP000198501"/>
    </source>
</evidence>
<dbReference type="EMBL" id="BSOK01000020">
    <property type="protein sequence ID" value="GLR28814.1"/>
    <property type="molecule type" value="Genomic_DNA"/>
</dbReference>
<dbReference type="RefSeq" id="WP_093068976.1">
    <property type="nucleotide sequence ID" value="NZ_BSOK01000020.1"/>
</dbReference>
<dbReference type="EC" id="3.1.6.21" evidence="6"/>
<accession>A0A1G6W0N5</accession>
<gene>
    <name evidence="11" type="ORF">GCM10007915_10520</name>
    <name evidence="12" type="ORF">SAMN05660405_00798</name>
</gene>
<reference evidence="11" key="1">
    <citation type="journal article" date="2014" name="Int. J. Syst. Evol. Microbiol.">
        <title>Complete genome of a new Firmicutes species belonging to the dominant human colonic microbiota ('Ruminococcus bicirculans') reveals two chromosomes and a selective capacity to utilize plant glucans.</title>
        <authorList>
            <consortium name="NISC Comparative Sequencing Program"/>
            <person name="Wegmann U."/>
            <person name="Louis P."/>
            <person name="Goesmann A."/>
            <person name="Henrissat B."/>
            <person name="Duncan S.H."/>
            <person name="Flint H.J."/>
        </authorList>
    </citation>
    <scope>NUCLEOTIDE SEQUENCE</scope>
    <source>
        <strain evidence="11">NBRC 103191</strain>
    </source>
</reference>
<evidence type="ECO:0000256" key="9">
    <source>
        <dbReference type="SAM" id="SignalP"/>
    </source>
</evidence>
<evidence type="ECO:0000313" key="11">
    <source>
        <dbReference type="EMBL" id="GLR28814.1"/>
    </source>
</evidence>
<reference evidence="12 13" key="2">
    <citation type="submission" date="2016-10" db="EMBL/GenBank/DDBJ databases">
        <authorList>
            <person name="de Groot N.N."/>
        </authorList>
    </citation>
    <scope>NUCLEOTIDE SEQUENCE [LARGE SCALE GENOMIC DNA]</scope>
    <source>
        <strain evidence="12 13">DSM 23406</strain>
    </source>
</reference>
<dbReference type="Proteomes" id="UP001156645">
    <property type="component" value="Unassembled WGS sequence"/>
</dbReference>
<keyword evidence="4" id="KW-0862">Zinc</keyword>
<dbReference type="GO" id="GO:0046872">
    <property type="term" value="F:metal ion binding"/>
    <property type="evidence" value="ECO:0007669"/>
    <property type="project" value="UniProtKB-KW"/>
</dbReference>
<dbReference type="Gene3D" id="1.25.40.880">
    <property type="entry name" value="Alkyl sulfatase, dimerisation domain"/>
    <property type="match status" value="1"/>
</dbReference>
<evidence type="ECO:0000256" key="7">
    <source>
        <dbReference type="ARBA" id="ARBA00068034"/>
    </source>
</evidence>
<dbReference type="FunFam" id="1.25.40.880:FF:000001">
    <property type="entry name" value="SDS hydrolase SdsA1"/>
    <property type="match status" value="1"/>
</dbReference>
<dbReference type="SMART" id="SM00849">
    <property type="entry name" value="Lactamase_B"/>
    <property type="match status" value="1"/>
</dbReference>
<evidence type="ECO:0000256" key="5">
    <source>
        <dbReference type="ARBA" id="ARBA00033751"/>
    </source>
</evidence>
<reference evidence="11" key="4">
    <citation type="submission" date="2023-01" db="EMBL/GenBank/DDBJ databases">
        <title>Draft genome sequence of Psychrobacter pacificensis strain NBRC 103191.</title>
        <authorList>
            <person name="Sun Q."/>
            <person name="Mori K."/>
        </authorList>
    </citation>
    <scope>NUCLEOTIDE SEQUENCE</scope>
    <source>
        <strain evidence="11">NBRC 103191</strain>
    </source>
</reference>
<dbReference type="Pfam" id="PF14863">
    <property type="entry name" value="Alkyl_sulf_dimr"/>
    <property type="match status" value="1"/>
</dbReference>
<dbReference type="Gene3D" id="3.60.15.30">
    <property type="entry name" value="Metallo-beta-lactamase domain"/>
    <property type="match status" value="1"/>
</dbReference>
<keyword evidence="14" id="KW-1185">Reference proteome</keyword>
<dbReference type="PANTHER" id="PTHR43223:SF1">
    <property type="entry name" value="ALKYL_ARYL-SULFATASE BDS1"/>
    <property type="match status" value="1"/>
</dbReference>
<dbReference type="InterPro" id="IPR044097">
    <property type="entry name" value="Bds1/SdsA1_MBL-fold"/>
</dbReference>
<dbReference type="GO" id="GO:0030288">
    <property type="term" value="C:outer membrane-bounded periplasmic space"/>
    <property type="evidence" value="ECO:0007669"/>
    <property type="project" value="TreeGrafter"/>
</dbReference>
<dbReference type="Gene3D" id="3.30.1050.10">
    <property type="entry name" value="SCP2 sterol-binding domain"/>
    <property type="match status" value="1"/>
</dbReference>
<reference evidence="14" key="3">
    <citation type="journal article" date="2019" name="Int. J. Syst. Evol. Microbiol.">
        <title>The Global Catalogue of Microorganisms (GCM) 10K type strain sequencing project: providing services to taxonomists for standard genome sequencing and annotation.</title>
        <authorList>
            <consortium name="The Broad Institute Genomics Platform"/>
            <consortium name="The Broad Institute Genome Sequencing Center for Infectious Disease"/>
            <person name="Wu L."/>
            <person name="Ma J."/>
        </authorList>
    </citation>
    <scope>NUCLEOTIDE SEQUENCE [LARGE SCALE GENOMIC DNA]</scope>
    <source>
        <strain evidence="14">NBRC 103191</strain>
    </source>
</reference>
<feature type="chain" id="PRO_5011506260" description="Linear primary-alkylsulfatase" evidence="9">
    <location>
        <begin position="22"/>
        <end position="655"/>
    </location>
</feature>
<dbReference type="SUPFAM" id="SSF55718">
    <property type="entry name" value="SCP-like"/>
    <property type="match status" value="1"/>
</dbReference>
<evidence type="ECO:0000259" key="10">
    <source>
        <dbReference type="SMART" id="SM00849"/>
    </source>
</evidence>
<dbReference type="PANTHER" id="PTHR43223">
    <property type="entry name" value="ALKYL/ARYL-SULFATASE"/>
    <property type="match status" value="1"/>
</dbReference>
<dbReference type="InterPro" id="IPR001279">
    <property type="entry name" value="Metallo-B-lactamas"/>
</dbReference>
<keyword evidence="9" id="KW-0732">Signal</keyword>
<keyword evidence="2" id="KW-0479">Metal-binding</keyword>
<feature type="domain" description="Metallo-beta-lactamase" evidence="10">
    <location>
        <begin position="126"/>
        <end position="348"/>
    </location>
</feature>
<dbReference type="CDD" id="cd07710">
    <property type="entry name" value="arylsulfatase_Sdsa1-like_MBL-fold"/>
    <property type="match status" value="1"/>
</dbReference>
<dbReference type="SUPFAM" id="SSF56281">
    <property type="entry name" value="Metallo-hydrolase/oxidoreductase"/>
    <property type="match status" value="1"/>
</dbReference>
<sequence>MIKKILVAAVSGTLLVGAAQADDRLSSKPASKFTTQQNYAVLSQLPFNDKQDFEFAAKGLIAKPKSKQIKNAKGEVVWDLAKFDFLNQDKFIASINPSLQRQAQLNMNYGLFKVTDRIYQVRGFDLTNITYIKGDTGWIIFDPLTVPESAKAAHALVTKHLGERPVKAVVYSHAHVDHFGGVKGVISQEQVDNGEVQVIAPRDFMEHVVKETVLAGNAMARRSSYQYGIMMPKNKYGVVDGALGKGVPTGLVGLITPTYIVEKDQETLNIDGVEMVFENAPNTESPSEMITWFPQLKTLWMAENTVAGMHNLYTIRGAQSRDAATWSKSINQALQTYGVKADVLMASHHWPRWGKNNIVKYLEKQRDMYGYLHDQSLHLANKGVTINEIHDQFKMPEALDQEWYNRGYHGSVSHNVRGVVNKYIGYYDGNPATLNKLSPDEAGKNYVALAGGSEALLKQAKAAFDRGEYRWVAELMNHLVFAEPDNIKAKALQADTLEQLGYQAENAGWRNAYLAAAYELRNGVPTNVKTTTAGPDLITAMDTELVFDYMGVRLNAERALGKDFKINVVLPDRNEKIALELKNSHLNVMADTQASDAGLTLTLNREDLNTLLTKTGTFESLMKRGKVQHQGDLRLIQQFFGMVDDFEYGFNLATP</sequence>
<dbReference type="GO" id="GO:0018741">
    <property type="term" value="F:linear primary-alkylsulfatase activity"/>
    <property type="evidence" value="ECO:0007669"/>
    <property type="project" value="UniProtKB-EC"/>
</dbReference>
<proteinExistence type="inferred from homology"/>
<dbReference type="AlphaFoldDB" id="A0A1G6W0N5"/>
<dbReference type="InterPro" id="IPR036527">
    <property type="entry name" value="SCP2_sterol-bd_dom_sf"/>
</dbReference>
<dbReference type="InterPro" id="IPR029229">
    <property type="entry name" value="Alkyl_sulf_C"/>
</dbReference>
<dbReference type="Proteomes" id="UP000198501">
    <property type="component" value="Unassembled WGS sequence"/>
</dbReference>
<name>A0A1G6W0N5_9GAMM</name>